<keyword evidence="2" id="KW-1185">Reference proteome</keyword>
<comment type="caution">
    <text evidence="1">The sequence shown here is derived from an EMBL/GenBank/DDBJ whole genome shotgun (WGS) entry which is preliminary data.</text>
</comment>
<reference evidence="1" key="1">
    <citation type="submission" date="2023-07" db="EMBL/GenBank/DDBJ databases">
        <title>Chromosome-level Genome Assembly of Striped Snakehead (Channa striata).</title>
        <authorList>
            <person name="Liu H."/>
        </authorList>
    </citation>
    <scope>NUCLEOTIDE SEQUENCE</scope>
    <source>
        <strain evidence="1">Gz</strain>
        <tissue evidence="1">Muscle</tissue>
    </source>
</reference>
<dbReference type="EMBL" id="JAUPFM010000018">
    <property type="protein sequence ID" value="KAK2821873.1"/>
    <property type="molecule type" value="Genomic_DNA"/>
</dbReference>
<evidence type="ECO:0000313" key="1">
    <source>
        <dbReference type="EMBL" id="KAK2821873.1"/>
    </source>
</evidence>
<dbReference type="AlphaFoldDB" id="A0AA88IW76"/>
<organism evidence="1 2">
    <name type="scientific">Channa striata</name>
    <name type="common">Snakehead murrel</name>
    <name type="synonym">Ophicephalus striatus</name>
    <dbReference type="NCBI Taxonomy" id="64152"/>
    <lineage>
        <taxon>Eukaryota</taxon>
        <taxon>Metazoa</taxon>
        <taxon>Chordata</taxon>
        <taxon>Craniata</taxon>
        <taxon>Vertebrata</taxon>
        <taxon>Euteleostomi</taxon>
        <taxon>Actinopterygii</taxon>
        <taxon>Neopterygii</taxon>
        <taxon>Teleostei</taxon>
        <taxon>Neoteleostei</taxon>
        <taxon>Acanthomorphata</taxon>
        <taxon>Anabantaria</taxon>
        <taxon>Anabantiformes</taxon>
        <taxon>Channoidei</taxon>
        <taxon>Channidae</taxon>
        <taxon>Channa</taxon>
    </lineage>
</organism>
<evidence type="ECO:0000313" key="2">
    <source>
        <dbReference type="Proteomes" id="UP001187415"/>
    </source>
</evidence>
<sequence length="220" mass="24280">MSILTPHAERVACEQKGPQKVRDVRDRGEHLGVGARFYASPIPGFDYDREYKMLKPKVLFHTWAAIYGSGIFDGAFALPKLDYVTKIKSNASSSEPNIAVLNLERDLKDALPKVMYQENYSADLNLMDYLRRSNQASVQCARCVARPPLARGKVADARALAGNGGTRSFTATSTSRGTTGYRTRAGSQGHVLRSIPLKDFRFNMCAFAIKGQRARCLIGS</sequence>
<gene>
    <name evidence="1" type="ORF">Q5P01_021938</name>
</gene>
<dbReference type="Proteomes" id="UP001187415">
    <property type="component" value="Unassembled WGS sequence"/>
</dbReference>
<protein>
    <submittedName>
        <fullName evidence="1">Uncharacterized protein</fullName>
    </submittedName>
</protein>
<name>A0AA88IW76_CHASR</name>
<proteinExistence type="predicted"/>
<accession>A0AA88IW76</accession>